<dbReference type="InterPro" id="IPR044837">
    <property type="entry name" value="REM16-like"/>
</dbReference>
<reference evidence="7" key="1">
    <citation type="submission" date="2022-12" db="EMBL/GenBank/DDBJ databases">
        <title>Draft genome assemblies for two species of Escallonia (Escalloniales).</title>
        <authorList>
            <person name="Chanderbali A."/>
            <person name="Dervinis C."/>
            <person name="Anghel I."/>
            <person name="Soltis D."/>
            <person name="Soltis P."/>
            <person name="Zapata F."/>
        </authorList>
    </citation>
    <scope>NUCLEOTIDE SEQUENCE</scope>
    <source>
        <strain evidence="7">UCBG64.0493</strain>
        <tissue evidence="7">Leaf</tissue>
    </source>
</reference>
<proteinExistence type="predicted"/>
<feature type="domain" description="TF-B3" evidence="6">
    <location>
        <begin position="37"/>
        <end position="134"/>
    </location>
</feature>
<gene>
    <name evidence="7" type="ORF">RJ639_022503</name>
</gene>
<dbReference type="Proteomes" id="UP001188597">
    <property type="component" value="Unassembled WGS sequence"/>
</dbReference>
<dbReference type="AlphaFoldDB" id="A0AA89AGP0"/>
<evidence type="ECO:0000256" key="4">
    <source>
        <dbReference type="ARBA" id="ARBA00023163"/>
    </source>
</evidence>
<evidence type="ECO:0000259" key="6">
    <source>
        <dbReference type="PROSITE" id="PS50863"/>
    </source>
</evidence>
<evidence type="ECO:0000256" key="3">
    <source>
        <dbReference type="ARBA" id="ARBA00023125"/>
    </source>
</evidence>
<organism evidence="7 8">
    <name type="scientific">Escallonia herrerae</name>
    <dbReference type="NCBI Taxonomy" id="1293975"/>
    <lineage>
        <taxon>Eukaryota</taxon>
        <taxon>Viridiplantae</taxon>
        <taxon>Streptophyta</taxon>
        <taxon>Embryophyta</taxon>
        <taxon>Tracheophyta</taxon>
        <taxon>Spermatophyta</taxon>
        <taxon>Magnoliopsida</taxon>
        <taxon>eudicotyledons</taxon>
        <taxon>Gunneridae</taxon>
        <taxon>Pentapetalae</taxon>
        <taxon>asterids</taxon>
        <taxon>campanulids</taxon>
        <taxon>Escalloniales</taxon>
        <taxon>Escalloniaceae</taxon>
        <taxon>Escallonia</taxon>
    </lineage>
</organism>
<name>A0AA89AGP0_9ASTE</name>
<keyword evidence="2" id="KW-0805">Transcription regulation</keyword>
<evidence type="ECO:0000313" key="7">
    <source>
        <dbReference type="EMBL" id="KAK3001783.1"/>
    </source>
</evidence>
<dbReference type="PROSITE" id="PS50863">
    <property type="entry name" value="B3"/>
    <property type="match status" value="1"/>
</dbReference>
<sequence>MSLHLFKSMDLSKWSLAFLKALNFSPWIQMEPKSSLSLIFSLLTSIFDLVLQSIPINFMREYLTKKLSNVDATLQVSDRRGCLVKCTISANNAKFSTGWKQFATDNNLAVGDVCLFELIDDIKKVLKVVIFRAEKDA</sequence>
<evidence type="ECO:0000256" key="2">
    <source>
        <dbReference type="ARBA" id="ARBA00023015"/>
    </source>
</evidence>
<dbReference type="SUPFAM" id="SSF101936">
    <property type="entry name" value="DNA-binding pseudobarrel domain"/>
    <property type="match status" value="1"/>
</dbReference>
<dbReference type="SMART" id="SM01019">
    <property type="entry name" value="B3"/>
    <property type="match status" value="1"/>
</dbReference>
<comment type="subcellular location">
    <subcellularLocation>
        <location evidence="1">Nucleus</location>
    </subcellularLocation>
</comment>
<evidence type="ECO:0000313" key="8">
    <source>
        <dbReference type="Proteomes" id="UP001188597"/>
    </source>
</evidence>
<dbReference type="GO" id="GO:0005634">
    <property type="term" value="C:nucleus"/>
    <property type="evidence" value="ECO:0007669"/>
    <property type="project" value="UniProtKB-SubCell"/>
</dbReference>
<keyword evidence="8" id="KW-1185">Reference proteome</keyword>
<evidence type="ECO:0000256" key="1">
    <source>
        <dbReference type="ARBA" id="ARBA00004123"/>
    </source>
</evidence>
<keyword evidence="5" id="KW-0539">Nucleus</keyword>
<dbReference type="PANTHER" id="PTHR31391">
    <property type="entry name" value="B3 DOMAIN-CONTAINING PROTEIN OS11G0197600-RELATED"/>
    <property type="match status" value="1"/>
</dbReference>
<evidence type="ECO:0000256" key="5">
    <source>
        <dbReference type="ARBA" id="ARBA00023242"/>
    </source>
</evidence>
<dbReference type="Pfam" id="PF02362">
    <property type="entry name" value="B3"/>
    <property type="match status" value="1"/>
</dbReference>
<dbReference type="PANTHER" id="PTHR31391:SF143">
    <property type="entry name" value="B3 DNA-BINDING DOMAIN PROTEIN"/>
    <property type="match status" value="1"/>
</dbReference>
<protein>
    <recommendedName>
        <fullName evidence="6">TF-B3 domain-containing protein</fullName>
    </recommendedName>
</protein>
<keyword evidence="3" id="KW-0238">DNA-binding</keyword>
<dbReference type="InterPro" id="IPR015300">
    <property type="entry name" value="DNA-bd_pseudobarrel_sf"/>
</dbReference>
<accession>A0AA89AGP0</accession>
<keyword evidence="4" id="KW-0804">Transcription</keyword>
<dbReference type="InterPro" id="IPR003340">
    <property type="entry name" value="B3_DNA-bd"/>
</dbReference>
<dbReference type="GO" id="GO:0003677">
    <property type="term" value="F:DNA binding"/>
    <property type="evidence" value="ECO:0007669"/>
    <property type="project" value="UniProtKB-KW"/>
</dbReference>
<dbReference type="CDD" id="cd10017">
    <property type="entry name" value="B3_DNA"/>
    <property type="match status" value="1"/>
</dbReference>
<dbReference type="Gene3D" id="2.40.330.10">
    <property type="entry name" value="DNA-binding pseudobarrel domain"/>
    <property type="match status" value="1"/>
</dbReference>
<comment type="caution">
    <text evidence="7">The sequence shown here is derived from an EMBL/GenBank/DDBJ whole genome shotgun (WGS) entry which is preliminary data.</text>
</comment>
<dbReference type="EMBL" id="JAVXUP010002715">
    <property type="protein sequence ID" value="KAK3001783.1"/>
    <property type="molecule type" value="Genomic_DNA"/>
</dbReference>